<organism evidence="1 2">
    <name type="scientific">Paenibacillus macquariensis</name>
    <dbReference type="NCBI Taxonomy" id="948756"/>
    <lineage>
        <taxon>Bacteria</taxon>
        <taxon>Bacillati</taxon>
        <taxon>Bacillota</taxon>
        <taxon>Bacilli</taxon>
        <taxon>Bacillales</taxon>
        <taxon>Paenibacillaceae</taxon>
        <taxon>Paenibacillus</taxon>
    </lineage>
</organism>
<dbReference type="Proteomes" id="UP000186666">
    <property type="component" value="Unassembled WGS sequence"/>
</dbReference>
<gene>
    <name evidence="1" type="ORF">SAMN05421578_105109</name>
</gene>
<evidence type="ECO:0000313" key="2">
    <source>
        <dbReference type="Proteomes" id="UP000186666"/>
    </source>
</evidence>
<keyword evidence="2" id="KW-1185">Reference proteome</keyword>
<protein>
    <submittedName>
        <fullName evidence="1">Uncharacterized protein</fullName>
    </submittedName>
</protein>
<accession>A0ABY1JXC8</accession>
<evidence type="ECO:0000313" key="1">
    <source>
        <dbReference type="EMBL" id="SIQ93263.1"/>
    </source>
</evidence>
<reference evidence="1 2" key="1">
    <citation type="submission" date="2017-01" db="EMBL/GenBank/DDBJ databases">
        <authorList>
            <person name="Varghese N."/>
            <person name="Submissions S."/>
        </authorList>
    </citation>
    <scope>NUCLEOTIDE SEQUENCE [LARGE SCALE GENOMIC DNA]</scope>
    <source>
        <strain evidence="1 2">ATCC 23464</strain>
    </source>
</reference>
<dbReference type="EMBL" id="FTNK01000005">
    <property type="protein sequence ID" value="SIQ93263.1"/>
    <property type="molecule type" value="Genomic_DNA"/>
</dbReference>
<dbReference type="RefSeq" id="WP_156510149.1">
    <property type="nucleotide sequence ID" value="NZ_FTNK01000005.1"/>
</dbReference>
<proteinExistence type="predicted"/>
<sequence>MKPLEEEATYQQPKTVLTVSNPVIRIIHNLFHTSHTFESGILKYK</sequence>
<comment type="caution">
    <text evidence="1">The sequence shown here is derived from an EMBL/GenBank/DDBJ whole genome shotgun (WGS) entry which is preliminary data.</text>
</comment>
<name>A0ABY1JXC8_9BACL</name>